<dbReference type="Proteomes" id="UP000593576">
    <property type="component" value="Unassembled WGS sequence"/>
</dbReference>
<evidence type="ECO:0000313" key="2">
    <source>
        <dbReference type="Proteomes" id="UP000593576"/>
    </source>
</evidence>
<dbReference type="EMBL" id="JABFAF010000002">
    <property type="protein sequence ID" value="MBA0849511.1"/>
    <property type="molecule type" value="Genomic_DNA"/>
</dbReference>
<evidence type="ECO:0000313" key="1">
    <source>
        <dbReference type="EMBL" id="MBA0849511.1"/>
    </source>
</evidence>
<name>A0A7J9KSY3_GOSSC</name>
<keyword evidence="2" id="KW-1185">Reference proteome</keyword>
<organism evidence="1 2">
    <name type="scientific">Gossypium schwendimanii</name>
    <name type="common">Cotton</name>
    <dbReference type="NCBI Taxonomy" id="34291"/>
    <lineage>
        <taxon>Eukaryota</taxon>
        <taxon>Viridiplantae</taxon>
        <taxon>Streptophyta</taxon>
        <taxon>Embryophyta</taxon>
        <taxon>Tracheophyta</taxon>
        <taxon>Spermatophyta</taxon>
        <taxon>Magnoliopsida</taxon>
        <taxon>eudicotyledons</taxon>
        <taxon>Gunneridae</taxon>
        <taxon>Pentapetalae</taxon>
        <taxon>rosids</taxon>
        <taxon>malvids</taxon>
        <taxon>Malvales</taxon>
        <taxon>Malvaceae</taxon>
        <taxon>Malvoideae</taxon>
        <taxon>Gossypium</taxon>
    </lineage>
</organism>
<reference evidence="1 2" key="1">
    <citation type="journal article" date="2019" name="Genome Biol. Evol.">
        <title>Insights into the evolution of the New World diploid cottons (Gossypium, subgenus Houzingenia) based on genome sequencing.</title>
        <authorList>
            <person name="Grover C.E."/>
            <person name="Arick M.A. 2nd"/>
            <person name="Thrash A."/>
            <person name="Conover J.L."/>
            <person name="Sanders W.S."/>
            <person name="Peterson D.G."/>
            <person name="Frelichowski J.E."/>
            <person name="Scheffler J.A."/>
            <person name="Scheffler B.E."/>
            <person name="Wendel J.F."/>
        </authorList>
    </citation>
    <scope>NUCLEOTIDE SEQUENCE [LARGE SCALE GENOMIC DNA]</scope>
    <source>
        <strain evidence="1">1</strain>
        <tissue evidence="1">Leaf</tissue>
    </source>
</reference>
<dbReference type="AlphaFoldDB" id="A0A7J9KSY3"/>
<accession>A0A7J9KSY3</accession>
<proteinExistence type="predicted"/>
<comment type="caution">
    <text evidence="1">The sequence shown here is derived from an EMBL/GenBank/DDBJ whole genome shotgun (WGS) entry which is preliminary data.</text>
</comment>
<sequence length="56" mass="6738">MMMMMRESRSTSLHFTLRIRFQLQLLLMISEISSMKGAVKRDMVILVEETWQWFGL</sequence>
<protein>
    <submittedName>
        <fullName evidence="1">Uncharacterized protein</fullName>
    </submittedName>
</protein>
<gene>
    <name evidence="1" type="ORF">Goshw_016960</name>
</gene>